<evidence type="ECO:0000259" key="8">
    <source>
        <dbReference type="PROSITE" id="PS50045"/>
    </source>
</evidence>
<dbReference type="SUPFAM" id="SSF46689">
    <property type="entry name" value="Homeodomain-like"/>
    <property type="match status" value="1"/>
</dbReference>
<evidence type="ECO:0000256" key="1">
    <source>
        <dbReference type="ARBA" id="ARBA00022741"/>
    </source>
</evidence>
<feature type="domain" description="Response regulatory" evidence="9">
    <location>
        <begin position="34"/>
        <end position="153"/>
    </location>
</feature>
<dbReference type="InterPro" id="IPR002197">
    <property type="entry name" value="HTH_Fis"/>
</dbReference>
<evidence type="ECO:0000259" key="9">
    <source>
        <dbReference type="PROSITE" id="PS50110"/>
    </source>
</evidence>
<evidence type="ECO:0000256" key="6">
    <source>
        <dbReference type="PROSITE-ProRule" id="PRU00169"/>
    </source>
</evidence>
<dbReference type="InterPro" id="IPR001789">
    <property type="entry name" value="Sig_transdc_resp-reg_receiver"/>
</dbReference>
<dbReference type="SMART" id="SM00448">
    <property type="entry name" value="REC"/>
    <property type="match status" value="1"/>
</dbReference>
<feature type="compositionally biased region" description="Polar residues" evidence="7">
    <location>
        <begin position="1"/>
        <end position="10"/>
    </location>
</feature>
<evidence type="ECO:0000256" key="3">
    <source>
        <dbReference type="ARBA" id="ARBA00023012"/>
    </source>
</evidence>
<dbReference type="InterPro" id="IPR027417">
    <property type="entry name" value="P-loop_NTPase"/>
</dbReference>
<evidence type="ECO:0000313" key="10">
    <source>
        <dbReference type="EMBL" id="MDZ7283984.1"/>
    </source>
</evidence>
<keyword evidence="2" id="KW-0067">ATP-binding</keyword>
<gene>
    <name evidence="10" type="ORF">N4G62_18305</name>
</gene>
<keyword evidence="11" id="KW-1185">Reference proteome</keyword>
<dbReference type="InterPro" id="IPR011006">
    <property type="entry name" value="CheY-like_superfamily"/>
</dbReference>
<protein>
    <submittedName>
        <fullName evidence="10">Response regulator</fullName>
    </submittedName>
</protein>
<evidence type="ECO:0000313" key="11">
    <source>
        <dbReference type="Proteomes" id="UP001292182"/>
    </source>
</evidence>
<keyword evidence="1" id="KW-0547">Nucleotide-binding</keyword>
<dbReference type="PANTHER" id="PTHR32071:SF57">
    <property type="entry name" value="C4-DICARBOXYLATE TRANSPORT TRANSCRIPTIONAL REGULATORY PROTEIN DCTD"/>
    <property type="match status" value="1"/>
</dbReference>
<organism evidence="10 11">
    <name type="scientific">Sphingomonas sanguinis</name>
    <dbReference type="NCBI Taxonomy" id="33051"/>
    <lineage>
        <taxon>Bacteria</taxon>
        <taxon>Pseudomonadati</taxon>
        <taxon>Pseudomonadota</taxon>
        <taxon>Alphaproteobacteria</taxon>
        <taxon>Sphingomonadales</taxon>
        <taxon>Sphingomonadaceae</taxon>
        <taxon>Sphingomonas</taxon>
    </lineage>
</organism>
<dbReference type="SUPFAM" id="SSF52172">
    <property type="entry name" value="CheY-like"/>
    <property type="match status" value="1"/>
</dbReference>
<dbReference type="EMBL" id="JAOBTW010000028">
    <property type="protein sequence ID" value="MDZ7283984.1"/>
    <property type="molecule type" value="Genomic_DNA"/>
</dbReference>
<evidence type="ECO:0000256" key="4">
    <source>
        <dbReference type="ARBA" id="ARBA00023015"/>
    </source>
</evidence>
<sequence length="435" mass="46215">MNTPFSSNTAEFDRSASDAPSGNGRCGDASSPLSILLIDDNPRIAESLAIAIDLAGHRLDVAQGPEEGFSLLAAKRYDAILLDLNYAAGRTDGAEGLAMLDRLLADDPGACILVITAHSGIRLAVSAMQAGARDFVMKPWRNAELIAKIEVAARRRTAPRDHPTAPESAVEPARLLGDSPAITHVRDLIRRVGPTMAGVVVTGPSGAGRGLIAAALHAASHAAGRPMQRIDVRDPLAWARLDGVEGGTSWLLRHPDRLDDVTQARLLDRLRPEDRYIAIADDPRAITPALARRIAAVEIAAPSLAERREDVSLLARHFARIAAERHGLPAPRFTPAAEALLATAHWPDEVRGLAAAIERALLLGEQGVIEAALLAPPVVQSASPAAARASFDLDESERAMIEAALAQHHHNVTQAAQALGLSRGALYRRMARHGL</sequence>
<evidence type="ECO:0000256" key="7">
    <source>
        <dbReference type="SAM" id="MobiDB-lite"/>
    </source>
</evidence>
<dbReference type="PRINTS" id="PR01590">
    <property type="entry name" value="HTHFIS"/>
</dbReference>
<feature type="region of interest" description="Disordered" evidence="7">
    <location>
        <begin position="1"/>
        <end position="26"/>
    </location>
</feature>
<dbReference type="PROSITE" id="PS50045">
    <property type="entry name" value="SIGMA54_INTERACT_4"/>
    <property type="match status" value="1"/>
</dbReference>
<evidence type="ECO:0000256" key="5">
    <source>
        <dbReference type="ARBA" id="ARBA00023163"/>
    </source>
</evidence>
<feature type="modified residue" description="4-aspartylphosphate" evidence="6">
    <location>
        <position position="83"/>
    </location>
</feature>
<feature type="domain" description="Sigma-54 factor interaction" evidence="8">
    <location>
        <begin position="175"/>
        <end position="362"/>
    </location>
</feature>
<dbReference type="CDD" id="cd00156">
    <property type="entry name" value="REC"/>
    <property type="match status" value="1"/>
</dbReference>
<dbReference type="Gene3D" id="1.10.10.60">
    <property type="entry name" value="Homeodomain-like"/>
    <property type="match status" value="1"/>
</dbReference>
<dbReference type="RefSeq" id="WP_322540366.1">
    <property type="nucleotide sequence ID" value="NZ_JAOBTW010000028.1"/>
</dbReference>
<keyword evidence="5" id="KW-0804">Transcription</keyword>
<dbReference type="InterPro" id="IPR009057">
    <property type="entry name" value="Homeodomain-like_sf"/>
</dbReference>
<dbReference type="Proteomes" id="UP001292182">
    <property type="component" value="Unassembled WGS sequence"/>
</dbReference>
<dbReference type="Gene3D" id="1.10.8.60">
    <property type="match status" value="1"/>
</dbReference>
<dbReference type="SUPFAM" id="SSF52540">
    <property type="entry name" value="P-loop containing nucleoside triphosphate hydrolases"/>
    <property type="match status" value="1"/>
</dbReference>
<comment type="caution">
    <text evidence="10">The sequence shown here is derived from an EMBL/GenBank/DDBJ whole genome shotgun (WGS) entry which is preliminary data.</text>
</comment>
<reference evidence="11" key="1">
    <citation type="submission" date="2023-07" db="EMBL/GenBank/DDBJ databases">
        <title>Whole genome sequence analysis of rice epiphytic Sphingomonas sanguinis OsEp_Plm_15B2.</title>
        <authorList>
            <person name="Sahu K.P."/>
            <person name="Asharani P."/>
            <person name="Reddy B."/>
            <person name="Kumar A."/>
        </authorList>
    </citation>
    <scope>NUCLEOTIDE SEQUENCE [LARGE SCALE GENOMIC DNA]</scope>
    <source>
        <strain evidence="11">OsEp_Plm_15B2</strain>
    </source>
</reference>
<dbReference type="InterPro" id="IPR058031">
    <property type="entry name" value="AAA_lid_NorR"/>
</dbReference>
<dbReference type="PROSITE" id="PS50110">
    <property type="entry name" value="RESPONSE_REGULATORY"/>
    <property type="match status" value="1"/>
</dbReference>
<keyword evidence="4" id="KW-0805">Transcription regulation</keyword>
<dbReference type="Pfam" id="PF00158">
    <property type="entry name" value="Sigma54_activat"/>
    <property type="match status" value="1"/>
</dbReference>
<dbReference type="Pfam" id="PF25601">
    <property type="entry name" value="AAA_lid_14"/>
    <property type="match status" value="1"/>
</dbReference>
<keyword evidence="3" id="KW-0902">Two-component regulatory system</keyword>
<dbReference type="InterPro" id="IPR002078">
    <property type="entry name" value="Sigma_54_int"/>
</dbReference>
<keyword evidence="6" id="KW-0597">Phosphoprotein</keyword>
<name>A0ABU5LVN9_9SPHN</name>
<proteinExistence type="predicted"/>
<dbReference type="Pfam" id="PF02954">
    <property type="entry name" value="HTH_8"/>
    <property type="match status" value="1"/>
</dbReference>
<dbReference type="Gene3D" id="3.40.50.2300">
    <property type="match status" value="1"/>
</dbReference>
<dbReference type="Gene3D" id="3.40.50.300">
    <property type="entry name" value="P-loop containing nucleotide triphosphate hydrolases"/>
    <property type="match status" value="1"/>
</dbReference>
<accession>A0ABU5LVN9</accession>
<evidence type="ECO:0000256" key="2">
    <source>
        <dbReference type="ARBA" id="ARBA00022840"/>
    </source>
</evidence>
<dbReference type="Pfam" id="PF00072">
    <property type="entry name" value="Response_reg"/>
    <property type="match status" value="1"/>
</dbReference>
<dbReference type="PANTHER" id="PTHR32071">
    <property type="entry name" value="TRANSCRIPTIONAL REGULATORY PROTEIN"/>
    <property type="match status" value="1"/>
</dbReference>